<dbReference type="RefSeq" id="WP_344785012.1">
    <property type="nucleotide sequence ID" value="NZ_BAABAF010000011.1"/>
</dbReference>
<reference evidence="2" key="1">
    <citation type="journal article" date="2019" name="Int. J. Syst. Evol. Microbiol.">
        <title>The Global Catalogue of Microorganisms (GCM) 10K type strain sequencing project: providing services to taxonomists for standard genome sequencing and annotation.</title>
        <authorList>
            <consortium name="The Broad Institute Genomics Platform"/>
            <consortium name="The Broad Institute Genome Sequencing Center for Infectious Disease"/>
            <person name="Wu L."/>
            <person name="Ma J."/>
        </authorList>
    </citation>
    <scope>NUCLEOTIDE SEQUENCE [LARGE SCALE GENOMIC DNA]</scope>
    <source>
        <strain evidence="2">JCM 16950</strain>
    </source>
</reference>
<evidence type="ECO:0000313" key="1">
    <source>
        <dbReference type="EMBL" id="GAA3776229.1"/>
    </source>
</evidence>
<proteinExistence type="predicted"/>
<dbReference type="EMBL" id="BAABAF010000011">
    <property type="protein sequence ID" value="GAA3776229.1"/>
    <property type="molecule type" value="Genomic_DNA"/>
</dbReference>
<comment type="caution">
    <text evidence="1">The sequence shown here is derived from an EMBL/GenBank/DDBJ whole genome shotgun (WGS) entry which is preliminary data.</text>
</comment>
<keyword evidence="2" id="KW-1185">Reference proteome</keyword>
<protein>
    <submittedName>
        <fullName evidence="1">Uncharacterized protein</fullName>
    </submittedName>
</protein>
<gene>
    <name evidence="1" type="ORF">GCM10022240_29700</name>
</gene>
<sequence length="145" mass="16524">MQLRNRPPGRSSRCCEPVDPPRQWFDYVDLTHPSVRALDAWLSDLPPFARAIALGEIDELFEAAAAGKLEDSGDEKTPILPIVSDPAIYELRLKHLARQLRFYHGEPPHRPDLLVKLHRHIKTGKQSQQAEIEHAITRYHAGQKP</sequence>
<name>A0ABP7GX04_9MICO</name>
<accession>A0ABP7GX04</accession>
<evidence type="ECO:0000313" key="2">
    <source>
        <dbReference type="Proteomes" id="UP001500540"/>
    </source>
</evidence>
<organism evidence="1 2">
    <name type="scientific">Microbacterium kribbense</name>
    <dbReference type="NCBI Taxonomy" id="433645"/>
    <lineage>
        <taxon>Bacteria</taxon>
        <taxon>Bacillati</taxon>
        <taxon>Actinomycetota</taxon>
        <taxon>Actinomycetes</taxon>
        <taxon>Micrococcales</taxon>
        <taxon>Microbacteriaceae</taxon>
        <taxon>Microbacterium</taxon>
    </lineage>
</organism>
<dbReference type="Proteomes" id="UP001500540">
    <property type="component" value="Unassembled WGS sequence"/>
</dbReference>